<evidence type="ECO:0000256" key="1">
    <source>
        <dbReference type="SAM" id="MobiDB-lite"/>
    </source>
</evidence>
<proteinExistence type="predicted"/>
<feature type="region of interest" description="Disordered" evidence="1">
    <location>
        <begin position="71"/>
        <end position="91"/>
    </location>
</feature>
<keyword evidence="3" id="KW-1185">Reference proteome</keyword>
<name>A0A0P1B2Y6_PLAHL</name>
<evidence type="ECO:0000313" key="2">
    <source>
        <dbReference type="EMBL" id="CEG48663.1"/>
    </source>
</evidence>
<dbReference type="EMBL" id="CCYD01002939">
    <property type="protein sequence ID" value="CEG48663.1"/>
    <property type="molecule type" value="Genomic_DNA"/>
</dbReference>
<feature type="compositionally biased region" description="Basic and acidic residues" evidence="1">
    <location>
        <begin position="71"/>
        <end position="81"/>
    </location>
</feature>
<reference evidence="3" key="1">
    <citation type="submission" date="2014-09" db="EMBL/GenBank/DDBJ databases">
        <authorList>
            <person name="Sharma Rahul"/>
            <person name="Thines Marco"/>
        </authorList>
    </citation>
    <scope>NUCLEOTIDE SEQUENCE [LARGE SCALE GENOMIC DNA]</scope>
</reference>
<dbReference type="GeneID" id="36401529"/>
<accession>A0A0P1B2Y6</accession>
<organism evidence="2 3">
    <name type="scientific">Plasmopara halstedii</name>
    <name type="common">Downy mildew of sunflower</name>
    <dbReference type="NCBI Taxonomy" id="4781"/>
    <lineage>
        <taxon>Eukaryota</taxon>
        <taxon>Sar</taxon>
        <taxon>Stramenopiles</taxon>
        <taxon>Oomycota</taxon>
        <taxon>Peronosporomycetes</taxon>
        <taxon>Peronosporales</taxon>
        <taxon>Peronosporaceae</taxon>
        <taxon>Plasmopara</taxon>
    </lineage>
</organism>
<feature type="compositionally biased region" description="Polar residues" evidence="1">
    <location>
        <begin position="82"/>
        <end position="91"/>
    </location>
</feature>
<dbReference type="Proteomes" id="UP000054928">
    <property type="component" value="Unassembled WGS sequence"/>
</dbReference>
<evidence type="ECO:0000313" key="3">
    <source>
        <dbReference type="Proteomes" id="UP000054928"/>
    </source>
</evidence>
<protein>
    <submittedName>
        <fullName evidence="2">Uncharacterized protein</fullName>
    </submittedName>
</protein>
<dbReference type="AlphaFoldDB" id="A0A0P1B2Y6"/>
<sequence length="91" mass="10008">MNGIETLTESAVQYTTMCRAPTINTKHSRSETSHSNLLGSVIFLANTPSQVAPHKFPHRIMPVEATSVDGSHRLKLAEPRRPSSNISAQIR</sequence>
<dbReference type="RefSeq" id="XP_024585032.1">
    <property type="nucleotide sequence ID" value="XM_024719765.1"/>
</dbReference>